<feature type="compositionally biased region" description="Basic and acidic residues" evidence="1">
    <location>
        <begin position="308"/>
        <end position="318"/>
    </location>
</feature>
<feature type="compositionally biased region" description="Acidic residues" evidence="1">
    <location>
        <begin position="295"/>
        <end position="307"/>
    </location>
</feature>
<comment type="caution">
    <text evidence="3">The sequence shown here is derived from an EMBL/GenBank/DDBJ whole genome shotgun (WGS) entry which is preliminary data.</text>
</comment>
<dbReference type="Pfam" id="PF03446">
    <property type="entry name" value="NAD_binding_2"/>
    <property type="match status" value="1"/>
</dbReference>
<name>A0A2K2U9U8_9ACTN</name>
<dbReference type="RefSeq" id="WP_103265624.1">
    <property type="nucleotide sequence ID" value="NZ_CABMLE010000014.1"/>
</dbReference>
<dbReference type="AlphaFoldDB" id="A0A2K2U9U8"/>
<dbReference type="InterPro" id="IPR036291">
    <property type="entry name" value="NAD(P)-bd_dom_sf"/>
</dbReference>
<feature type="domain" description="6-phosphogluconate dehydrogenase NADP-binding" evidence="2">
    <location>
        <begin position="34"/>
        <end position="136"/>
    </location>
</feature>
<feature type="region of interest" description="Disordered" evidence="1">
    <location>
        <begin position="295"/>
        <end position="333"/>
    </location>
</feature>
<sequence length="333" mass="34890">MKKAFAYTGNETVGAAMAQRLEAAGYVRTDDPVEAGVIITYCTSQTALEDAYFDEEGYMQTAAPGALLLDLSPTTPDFARELNAVAVVSSLVLVEAPLVVLDVARPEAFADRDNLACFVAGDEDGVEAARPLLEMLVGSVQDTGGAGTAQLGRAAYTLQTVSQIVSAVEADALYRAHRRSAGPAAAETGQAGATTPLAEHVLDAVSAMRFDGDYTVEMLMGELSAALMAADDMDLILPHAEASLHLLELLAVIGGADKSPAALALVYGEEAACAEQGLDWTRAEQAYGEGVEDYDDEDLDGLDGCGDDCDHDHDHGRDPYQGYPGPFGSFSAN</sequence>
<dbReference type="PANTHER" id="PTHR43060">
    <property type="entry name" value="3-HYDROXYISOBUTYRATE DEHYDROGENASE-LIKE 1, MITOCHONDRIAL-RELATED"/>
    <property type="match status" value="1"/>
</dbReference>
<proteinExistence type="predicted"/>
<dbReference type="Proteomes" id="UP000236197">
    <property type="component" value="Unassembled WGS sequence"/>
</dbReference>
<dbReference type="EMBL" id="PPEK01000014">
    <property type="protein sequence ID" value="PNV66988.1"/>
    <property type="molecule type" value="Genomic_DNA"/>
</dbReference>
<reference evidence="4" key="1">
    <citation type="submission" date="2018-01" db="EMBL/GenBank/DDBJ databases">
        <title>Rubneribacter badeniensis gen. nov., sp. nov., and Colonibacter rubneri, gen. nov., sp. nov., WGS of new members of the Eggerthellaceae.</title>
        <authorList>
            <person name="Danylec N."/>
            <person name="Stoll D.A."/>
            <person name="Doetsch A."/>
            <person name="Kulling S.E."/>
            <person name="Huch M."/>
        </authorList>
    </citation>
    <scope>NUCLEOTIDE SEQUENCE [LARGE SCALE GENOMIC DNA]</scope>
    <source>
        <strain evidence="4">ResAG-96</strain>
    </source>
</reference>
<organism evidence="3 4">
    <name type="scientific">Enteroscipio rubneri</name>
    <dbReference type="NCBI Taxonomy" id="2070686"/>
    <lineage>
        <taxon>Bacteria</taxon>
        <taxon>Bacillati</taxon>
        <taxon>Actinomycetota</taxon>
        <taxon>Coriobacteriia</taxon>
        <taxon>Eggerthellales</taxon>
        <taxon>Eggerthellaceae</taxon>
        <taxon>Enteroscipio</taxon>
    </lineage>
</organism>
<dbReference type="Gene3D" id="3.40.50.720">
    <property type="entry name" value="NAD(P)-binding Rossmann-like Domain"/>
    <property type="match status" value="1"/>
</dbReference>
<evidence type="ECO:0000259" key="2">
    <source>
        <dbReference type="Pfam" id="PF03446"/>
    </source>
</evidence>
<dbReference type="OrthoDB" id="3172327at2"/>
<dbReference type="PANTHER" id="PTHR43060:SF15">
    <property type="entry name" value="3-HYDROXYISOBUTYRATE DEHYDROGENASE-LIKE 1, MITOCHONDRIAL-RELATED"/>
    <property type="match status" value="1"/>
</dbReference>
<accession>A0A2K2U9U8</accession>
<dbReference type="GO" id="GO:0050661">
    <property type="term" value="F:NADP binding"/>
    <property type="evidence" value="ECO:0007669"/>
    <property type="project" value="InterPro"/>
</dbReference>
<evidence type="ECO:0000313" key="4">
    <source>
        <dbReference type="Proteomes" id="UP000236197"/>
    </source>
</evidence>
<gene>
    <name evidence="3" type="ORF">C2L71_10030</name>
</gene>
<evidence type="ECO:0000256" key="1">
    <source>
        <dbReference type="SAM" id="MobiDB-lite"/>
    </source>
</evidence>
<dbReference type="SUPFAM" id="SSF51735">
    <property type="entry name" value="NAD(P)-binding Rossmann-fold domains"/>
    <property type="match status" value="1"/>
</dbReference>
<dbReference type="InterPro" id="IPR006115">
    <property type="entry name" value="6PGDH_NADP-bd"/>
</dbReference>
<protein>
    <submittedName>
        <fullName evidence="3">NAD(P)-dependent oxidoreductase</fullName>
    </submittedName>
</protein>
<keyword evidence="4" id="KW-1185">Reference proteome</keyword>
<evidence type="ECO:0000313" key="3">
    <source>
        <dbReference type="EMBL" id="PNV66988.1"/>
    </source>
</evidence>